<proteinExistence type="inferred from homology"/>
<dbReference type="InterPro" id="IPR020915">
    <property type="entry name" value="UPF0311"/>
</dbReference>
<organism evidence="2 3">
    <name type="scientific">Paraburkholderia acidisoli</name>
    <dbReference type="NCBI Taxonomy" id="2571748"/>
    <lineage>
        <taxon>Bacteria</taxon>
        <taxon>Pseudomonadati</taxon>
        <taxon>Pseudomonadota</taxon>
        <taxon>Betaproteobacteria</taxon>
        <taxon>Burkholderiales</taxon>
        <taxon>Burkholderiaceae</taxon>
        <taxon>Paraburkholderia</taxon>
    </lineage>
</organism>
<accession>A0A7Z2JJE3</accession>
<sequence length="165" mass="17665">MSSPPLMQDLPAALQSLEAAPLFVIQLAVKPPVVVGQTAGPDRRIGVVGSGAFKGERIAGAVLEGSSDLLAIRSDGSTTLDARLILQTDDGVPILMTYRGIRHMSDEVKARMEQGGDVDPASYYFRIAPSFEAPRSKYEWLNRVIAVGVGHRLGSGPVYSVFEIL</sequence>
<keyword evidence="3" id="KW-1185">Reference proteome</keyword>
<dbReference type="HAMAP" id="MF_00775">
    <property type="entry name" value="UPF0311"/>
    <property type="match status" value="1"/>
</dbReference>
<dbReference type="Gene3D" id="2.40.160.20">
    <property type="match status" value="1"/>
</dbReference>
<dbReference type="OrthoDB" id="5294829at2"/>
<evidence type="ECO:0000313" key="2">
    <source>
        <dbReference type="EMBL" id="QGZ65285.1"/>
    </source>
</evidence>
<protein>
    <recommendedName>
        <fullName evidence="1">UPF0311 protein FAZ98_26300</fullName>
    </recommendedName>
</protein>
<dbReference type="PANTHER" id="PTHR37315">
    <property type="entry name" value="UPF0311 PROTEIN BLR7842"/>
    <property type="match status" value="1"/>
</dbReference>
<comment type="similarity">
    <text evidence="1">Belongs to the UPF0311 family.</text>
</comment>
<name>A0A7Z2JJE3_9BURK</name>
<reference evidence="2 3" key="1">
    <citation type="submission" date="2019-12" db="EMBL/GenBank/DDBJ databases">
        <title>Paraburkholderia acidiphila 7Q-K02 sp. nov and Paraburkholderia acidisoli DHF22 sp. nov., two strains isolated from forest soil.</title>
        <authorList>
            <person name="Gao Z."/>
            <person name="Qiu L."/>
        </authorList>
    </citation>
    <scope>NUCLEOTIDE SEQUENCE [LARGE SCALE GENOMIC DNA]</scope>
    <source>
        <strain evidence="2 3">DHF22</strain>
    </source>
</reference>
<dbReference type="Proteomes" id="UP000433577">
    <property type="component" value="Chromosome 3"/>
</dbReference>
<evidence type="ECO:0000256" key="1">
    <source>
        <dbReference type="HAMAP-Rule" id="MF_00775"/>
    </source>
</evidence>
<gene>
    <name evidence="2" type="ORF">FAZ98_26300</name>
</gene>
<evidence type="ECO:0000313" key="3">
    <source>
        <dbReference type="Proteomes" id="UP000433577"/>
    </source>
</evidence>
<dbReference type="AlphaFoldDB" id="A0A7Z2JJE3"/>
<dbReference type="Pfam" id="PF11578">
    <property type="entry name" value="DUF3237"/>
    <property type="match status" value="1"/>
</dbReference>
<dbReference type="KEGG" id="pacs:FAZ98_26300"/>
<dbReference type="RefSeq" id="WP_158955567.1">
    <property type="nucleotide sequence ID" value="NZ_CP046915.1"/>
</dbReference>
<dbReference type="PANTHER" id="PTHR37315:SF1">
    <property type="entry name" value="UPF0311 PROTEIN BLR7842"/>
    <property type="match status" value="1"/>
</dbReference>
<dbReference type="EMBL" id="CP046915">
    <property type="protein sequence ID" value="QGZ65285.1"/>
    <property type="molecule type" value="Genomic_DNA"/>
</dbReference>